<protein>
    <submittedName>
        <fullName evidence="1">Uncharacterized protein</fullName>
    </submittedName>
</protein>
<evidence type="ECO:0000313" key="1">
    <source>
        <dbReference type="EMBL" id="ACN36822.1"/>
    </source>
</evidence>
<dbReference type="AlphaFoldDB" id="C0PNQ6"/>
<dbReference type="EMBL" id="BT069925">
    <property type="protein sequence ID" value="ACN36822.1"/>
    <property type="molecule type" value="mRNA"/>
</dbReference>
<name>C0PNQ6_MAIZE</name>
<sequence length="82" mass="9471">MPSVCLPKQIIWHTPIHVQKMQRTKLSALLLGNHVPAGMRQMSMLMSPRYHRLWKDIHLIHTMKLMGVHTMKGNSSSPQNFS</sequence>
<accession>C0PNQ6</accession>
<reference evidence="1" key="1">
    <citation type="journal article" date="2009" name="PLoS Genet.">
        <title>Sequencing, mapping, and analysis of 27,455 maize full-length cDNAs.</title>
        <authorList>
            <person name="Soderlund C."/>
            <person name="Descour A."/>
            <person name="Kudrna D."/>
            <person name="Bomhoff M."/>
            <person name="Boyd L."/>
            <person name="Currie J."/>
            <person name="Angelova A."/>
            <person name="Collura K."/>
            <person name="Wissotski M."/>
            <person name="Ashley E."/>
            <person name="Morrow D."/>
            <person name="Fernandes J."/>
            <person name="Walbot V."/>
            <person name="Yu Y."/>
        </authorList>
    </citation>
    <scope>NUCLEOTIDE SEQUENCE</scope>
    <source>
        <strain evidence="1">B73</strain>
    </source>
</reference>
<proteinExistence type="evidence at transcript level"/>
<organism evidence="1">
    <name type="scientific">Zea mays</name>
    <name type="common">Maize</name>
    <dbReference type="NCBI Taxonomy" id="4577"/>
    <lineage>
        <taxon>Eukaryota</taxon>
        <taxon>Viridiplantae</taxon>
        <taxon>Streptophyta</taxon>
        <taxon>Embryophyta</taxon>
        <taxon>Tracheophyta</taxon>
        <taxon>Spermatophyta</taxon>
        <taxon>Magnoliopsida</taxon>
        <taxon>Liliopsida</taxon>
        <taxon>Poales</taxon>
        <taxon>Poaceae</taxon>
        <taxon>PACMAD clade</taxon>
        <taxon>Panicoideae</taxon>
        <taxon>Andropogonodae</taxon>
        <taxon>Andropogoneae</taxon>
        <taxon>Tripsacinae</taxon>
        <taxon>Zea</taxon>
    </lineage>
</organism>